<protein>
    <submittedName>
        <fullName evidence="8">Uncharacterized protein</fullName>
    </submittedName>
</protein>
<dbReference type="AlphaFoldDB" id="A0A1C1CUB7"/>
<name>A0A1C1CUB7_9EURO</name>
<evidence type="ECO:0000256" key="1">
    <source>
        <dbReference type="ARBA" id="ARBA00006432"/>
    </source>
</evidence>
<dbReference type="PROSITE" id="PS00061">
    <property type="entry name" value="ADH_SHORT"/>
    <property type="match status" value="1"/>
</dbReference>
<dbReference type="Pfam" id="PF13193">
    <property type="entry name" value="AMP-binding_C"/>
    <property type="match status" value="1"/>
</dbReference>
<evidence type="ECO:0000259" key="6">
    <source>
        <dbReference type="Pfam" id="PF00501"/>
    </source>
</evidence>
<feature type="domain" description="AMP-binding enzyme C-terminal" evidence="7">
    <location>
        <begin position="949"/>
        <end position="1025"/>
    </location>
</feature>
<comment type="caution">
    <text evidence="8">The sequence shown here is derived from an EMBL/GenBank/DDBJ whole genome shotgun (WGS) entry which is preliminary data.</text>
</comment>
<dbReference type="STRING" id="86049.A0A1C1CUB7"/>
<feature type="domain" description="AMP-dependent synthetase/ligase" evidence="6">
    <location>
        <begin position="506"/>
        <end position="898"/>
    </location>
</feature>
<dbReference type="GO" id="GO:0006631">
    <property type="term" value="P:fatty acid metabolic process"/>
    <property type="evidence" value="ECO:0007669"/>
    <property type="project" value="UniProtKB-KW"/>
</dbReference>
<evidence type="ECO:0000259" key="7">
    <source>
        <dbReference type="Pfam" id="PF13193"/>
    </source>
</evidence>
<evidence type="ECO:0000256" key="3">
    <source>
        <dbReference type="ARBA" id="ARBA00022832"/>
    </source>
</evidence>
<reference evidence="9" key="1">
    <citation type="submission" date="2015-07" db="EMBL/GenBank/DDBJ databases">
        <authorList>
            <person name="Teixeira M.M."/>
            <person name="Souza R.C."/>
            <person name="Almeida L.G."/>
            <person name="Vicente V.A."/>
            <person name="de Hoog S."/>
            <person name="Bocca A.L."/>
            <person name="de Almeida S.R."/>
            <person name="Vasconcelos A.T."/>
            <person name="Felipe M.S."/>
        </authorList>
    </citation>
    <scope>NUCLEOTIDE SEQUENCE [LARGE SCALE GENOMIC DNA]</scope>
    <source>
        <strain evidence="9">KSF</strain>
    </source>
</reference>
<proteinExistence type="inferred from homology"/>
<keyword evidence="9" id="KW-1185">Reference proteome</keyword>
<dbReference type="EMBL" id="LGRB01000009">
    <property type="protein sequence ID" value="OCT52099.1"/>
    <property type="molecule type" value="Genomic_DNA"/>
</dbReference>
<dbReference type="InterPro" id="IPR020904">
    <property type="entry name" value="Sc_DH/Rdtase_CS"/>
</dbReference>
<comment type="similarity">
    <text evidence="1">Belongs to the ATP-dependent AMP-binding enzyme family.</text>
</comment>
<dbReference type="GO" id="GO:0016874">
    <property type="term" value="F:ligase activity"/>
    <property type="evidence" value="ECO:0007669"/>
    <property type="project" value="UniProtKB-KW"/>
</dbReference>
<dbReference type="Proteomes" id="UP000094526">
    <property type="component" value="Unassembled WGS sequence"/>
</dbReference>
<dbReference type="InterPro" id="IPR036291">
    <property type="entry name" value="NAD(P)-bd_dom_sf"/>
</dbReference>
<dbReference type="PANTHER" id="PTHR43859">
    <property type="entry name" value="ACYL-ACTIVATING ENZYME"/>
    <property type="match status" value="1"/>
</dbReference>
<dbReference type="PRINTS" id="PR00081">
    <property type="entry name" value="GDHRDH"/>
</dbReference>
<accession>A0A1C1CUB7</accession>
<dbReference type="Gene3D" id="3.40.50.720">
    <property type="entry name" value="NAD(P)-binding Rossmann-like Domain"/>
    <property type="match status" value="1"/>
</dbReference>
<dbReference type="PANTHER" id="PTHR43859:SF4">
    <property type="entry name" value="BUTANOATE--COA LIGASE AAE1-RELATED"/>
    <property type="match status" value="1"/>
</dbReference>
<keyword evidence="4" id="KW-0521">NADP</keyword>
<evidence type="ECO:0000256" key="4">
    <source>
        <dbReference type="ARBA" id="ARBA00022857"/>
    </source>
</evidence>
<dbReference type="InterPro" id="IPR025110">
    <property type="entry name" value="AMP-bd_C"/>
</dbReference>
<dbReference type="SUPFAM" id="SSF51735">
    <property type="entry name" value="NAD(P)-binding Rossmann-fold domains"/>
    <property type="match status" value="1"/>
</dbReference>
<dbReference type="VEuPathDB" id="FungiDB:G647_06041"/>
<dbReference type="VEuPathDB" id="FungiDB:G647_06042"/>
<organism evidence="8 9">
    <name type="scientific">Cladophialophora carrionii</name>
    <dbReference type="NCBI Taxonomy" id="86049"/>
    <lineage>
        <taxon>Eukaryota</taxon>
        <taxon>Fungi</taxon>
        <taxon>Dikarya</taxon>
        <taxon>Ascomycota</taxon>
        <taxon>Pezizomycotina</taxon>
        <taxon>Eurotiomycetes</taxon>
        <taxon>Chaetothyriomycetidae</taxon>
        <taxon>Chaetothyriales</taxon>
        <taxon>Herpotrichiellaceae</taxon>
        <taxon>Cladophialophora</taxon>
    </lineage>
</organism>
<evidence type="ECO:0000256" key="5">
    <source>
        <dbReference type="ARBA" id="ARBA00023098"/>
    </source>
</evidence>
<dbReference type="PRINTS" id="PR00080">
    <property type="entry name" value="SDRFAMILY"/>
</dbReference>
<dbReference type="Gene3D" id="3.40.50.12780">
    <property type="entry name" value="N-terminal domain of ligase-like"/>
    <property type="match status" value="1"/>
</dbReference>
<dbReference type="InterPro" id="IPR045851">
    <property type="entry name" value="AMP-bd_C_sf"/>
</dbReference>
<dbReference type="Pfam" id="PF00106">
    <property type="entry name" value="adh_short"/>
    <property type="match status" value="1"/>
</dbReference>
<dbReference type="OrthoDB" id="1882297at2759"/>
<dbReference type="SUPFAM" id="SSF56801">
    <property type="entry name" value="Acetyl-CoA synthetase-like"/>
    <property type="match status" value="1"/>
</dbReference>
<keyword evidence="5" id="KW-0443">Lipid metabolism</keyword>
<dbReference type="VEuPathDB" id="FungiDB:CLCR_07917"/>
<dbReference type="Pfam" id="PF00501">
    <property type="entry name" value="AMP-binding"/>
    <property type="match status" value="1"/>
</dbReference>
<dbReference type="InterPro" id="IPR042099">
    <property type="entry name" value="ANL_N_sf"/>
</dbReference>
<dbReference type="InterPro" id="IPR000873">
    <property type="entry name" value="AMP-dep_synth/lig_dom"/>
</dbReference>
<gene>
    <name evidence="8" type="ORF">CLCR_07917</name>
</gene>
<dbReference type="InterPro" id="IPR002347">
    <property type="entry name" value="SDR_fam"/>
</dbReference>
<evidence type="ECO:0000313" key="8">
    <source>
        <dbReference type="EMBL" id="OCT52099.1"/>
    </source>
</evidence>
<dbReference type="Gene3D" id="3.30.300.30">
    <property type="match status" value="1"/>
</dbReference>
<keyword evidence="2" id="KW-0436">Ligase</keyword>
<sequence>MPSDRKSIIVTGGASGIGLGITRLFAEQGAHISVLDVNPQGGDIVKALSAEYPDAGFSFYKADISNWDELASVIQQVHAQQGRIDVVMANAGISKEPRLIVDEDTPSKPALHTLDVNLTGTIYTVKLAIHYIRKNAAVNGATVPSKGSIICTASNAGLYPFAVAPLYAASKFGVVGLVRSLARQLEREAIQINALAPAVLETNIAPSKDLFKPMIVTPMSTLTRGVQQLVSNPSLTGQIAEIHGQSVTLREPPAYADEDTGKNIETFWSLGPKGGRWEDTPSSCVFAAPEIPPDNGRRIRDSSHTPPSLAPLVCRSPVAPPVKRGQEFGSDQIHKSHTGLSLPVCRQLCPPLARLCGLNSRPVMPSIHYPGLVEAQMPRARDPDDKKPQLSLRISCFVPLHWLELPFEHHTPRRPSPAPDHVVAPFVLQHRRLSLSTLPTKPMSSAKSRLASLAAHLFPSSSRSGSTSGTNGSGAPIDNLSVDNHTVGTLSWYNVHTLSPAFFLPRAAAIEPDAPAIYHRTANNKIIRRTYREFADRARGFAYFVKKKGYKRVGILCTNTPAFLEAVFGIGGAGAINIAINYRLKKDDISYIFDHADADAIVVDAEYVALLDDYKQTHPNVPIIIDTDTDAVEGPLCGPFDEAVLEGLQYDRSLGSKGWDGLEAQAADELAVNALAYTSGTTARPKGVEYTHRGCYLGALGNVIESGLAYHDGERCKYLWTLPMFHAMGWTFPWAVTAARGTHYCLRKIDYPEIWRLLKDEGITHYCAAPTVNTLLCADSNAEKLPTPVRVTVAASPPTAHLFEQMTDLNLHPVHVYGLTETYGPITKGYILPEWHRYPNVKDKYAKMARQGHGFVTSLPVRVIKTDVPEGTIIDVEKNGKEIGEIVFNGNICARGYYKDEAATRKLFLGGVLHSGDLAVWHEDGAVQILDRAKDIIISGGENISSVALESIIVTHPDILECGVAAVSDSHWGERPKAFITVKPNAKVTGEEVIQWMRDHPGISRFMVCREVEIVPELPKTSTGKIRKNVLRAWAKGAERGGE</sequence>
<keyword evidence="3" id="KW-0276">Fatty acid metabolism</keyword>
<evidence type="ECO:0000313" key="9">
    <source>
        <dbReference type="Proteomes" id="UP000094526"/>
    </source>
</evidence>
<evidence type="ECO:0000256" key="2">
    <source>
        <dbReference type="ARBA" id="ARBA00022598"/>
    </source>
</evidence>
<dbReference type="eggNOG" id="KOG1176">
    <property type="taxonomic scope" value="Eukaryota"/>
</dbReference>